<evidence type="ECO:0000313" key="4">
    <source>
        <dbReference type="Proteomes" id="UP000515159"/>
    </source>
</evidence>
<proteinExistence type="predicted"/>
<feature type="compositionally biased region" description="Basic and acidic residues" evidence="2">
    <location>
        <begin position="65"/>
        <end position="74"/>
    </location>
</feature>
<protein>
    <submittedName>
        <fullName evidence="5">B-cell differentiation antigen CD72-like</fullName>
    </submittedName>
</protein>
<dbReference type="RefSeq" id="XP_033785139.1">
    <property type="nucleotide sequence ID" value="XM_033929248.1"/>
</dbReference>
<sequence length="236" mass="26840">MARAVIYADLKFLKKSLSRKKPPRSNREGSTAASSEVGEEGDGDVTYENIQIPQIPEETVSPEPAQRDTNEQKTDLKTKWISHVTIILLIPSLILLSSTITLSVKYLQVSQHLMNSTKRLWLSSQEHEALVNNFSLTLNTQEETLVNISEKLKETELQLQQARSAQKTVQEELNDKTKSLETMGQRLKNYESEREKWQKTESDLRAAVVRWNQTKTCVLNACSKMISWFGACKCVP</sequence>
<dbReference type="PANTHER" id="PTHR15028">
    <property type="entry name" value="CD72-RELATED"/>
    <property type="match status" value="1"/>
</dbReference>
<keyword evidence="3" id="KW-0812">Transmembrane</keyword>
<feature type="region of interest" description="Disordered" evidence="2">
    <location>
        <begin position="55"/>
        <end position="74"/>
    </location>
</feature>
<dbReference type="Proteomes" id="UP000515159">
    <property type="component" value="Chromosome 1"/>
</dbReference>
<evidence type="ECO:0000256" key="1">
    <source>
        <dbReference type="SAM" id="Coils"/>
    </source>
</evidence>
<dbReference type="InterPro" id="IPR039689">
    <property type="entry name" value="CD72"/>
</dbReference>
<dbReference type="GO" id="GO:0005886">
    <property type="term" value="C:plasma membrane"/>
    <property type="evidence" value="ECO:0007669"/>
    <property type="project" value="InterPro"/>
</dbReference>
<keyword evidence="3" id="KW-0472">Membrane</keyword>
<keyword evidence="4" id="KW-1185">Reference proteome</keyword>
<evidence type="ECO:0000256" key="2">
    <source>
        <dbReference type="SAM" id="MobiDB-lite"/>
    </source>
</evidence>
<reference evidence="5" key="1">
    <citation type="submission" date="2025-08" db="UniProtKB">
        <authorList>
            <consortium name="RefSeq"/>
        </authorList>
    </citation>
    <scope>IDENTIFICATION</scope>
</reference>
<evidence type="ECO:0000313" key="5">
    <source>
        <dbReference type="RefSeq" id="XP_033785139.1"/>
    </source>
</evidence>
<dbReference type="PANTHER" id="PTHR15028:SF6">
    <property type="entry name" value="B-CELL DIFFERENTIATION ANTIGEN CD72"/>
    <property type="match status" value="1"/>
</dbReference>
<feature type="transmembrane region" description="Helical" evidence="3">
    <location>
        <begin position="80"/>
        <end position="104"/>
    </location>
</feature>
<dbReference type="AlphaFoldDB" id="A0A6P8PMG5"/>
<dbReference type="OrthoDB" id="10544794at2759"/>
<feature type="coiled-coil region" evidence="1">
    <location>
        <begin position="138"/>
        <end position="207"/>
    </location>
</feature>
<keyword evidence="3" id="KW-1133">Transmembrane helix</keyword>
<dbReference type="GeneID" id="117352670"/>
<accession>A0A6P8PMG5</accession>
<dbReference type="KEGG" id="gsh:117352670"/>
<gene>
    <name evidence="5" type="primary">LOC117352670</name>
</gene>
<keyword evidence="1" id="KW-0175">Coiled coil</keyword>
<evidence type="ECO:0000256" key="3">
    <source>
        <dbReference type="SAM" id="Phobius"/>
    </source>
</evidence>
<dbReference type="GO" id="GO:0004888">
    <property type="term" value="F:transmembrane signaling receptor activity"/>
    <property type="evidence" value="ECO:0007669"/>
    <property type="project" value="InterPro"/>
</dbReference>
<organism evidence="4 5">
    <name type="scientific">Geotrypetes seraphini</name>
    <name type="common">Gaboon caecilian</name>
    <name type="synonym">Caecilia seraphini</name>
    <dbReference type="NCBI Taxonomy" id="260995"/>
    <lineage>
        <taxon>Eukaryota</taxon>
        <taxon>Metazoa</taxon>
        <taxon>Chordata</taxon>
        <taxon>Craniata</taxon>
        <taxon>Vertebrata</taxon>
        <taxon>Euteleostomi</taxon>
        <taxon>Amphibia</taxon>
        <taxon>Gymnophiona</taxon>
        <taxon>Geotrypetes</taxon>
    </lineage>
</organism>
<feature type="region of interest" description="Disordered" evidence="2">
    <location>
        <begin position="18"/>
        <end position="48"/>
    </location>
</feature>
<name>A0A6P8PMG5_GEOSA</name>
<dbReference type="InParanoid" id="A0A6P8PMG5"/>